<dbReference type="InterPro" id="IPR036291">
    <property type="entry name" value="NAD(P)-bd_dom_sf"/>
</dbReference>
<dbReference type="STRING" id="1236970.JCM9140_4392"/>
<feature type="domain" description="NAD-dependent epimerase/dehydratase" evidence="1">
    <location>
        <begin position="4"/>
        <end position="124"/>
    </location>
</feature>
<sequence length="209" mass="23997">MAFEVAQKAKNAGVKQFVFLSSMSVYGIDSGMIDANSRLNPKSHYGKSKMQAEEMIKPLNDEKFNVAILRPPMIYGKGCKGNYPRLANLALKVPIFPEINNKRSMIYIDNLSEFVKVLIDDCNSGMFFPQNSEYVSTSEMVRTIAEVHGKKVLMTRLFNPFLRLLKTRTLNKVFGDLIYEKRMSEYKKEYNVNKFIESIQLTENMECSD</sequence>
<reference evidence="2" key="1">
    <citation type="journal article" date="2014" name="Genome Announc.">
        <title>Draft Genome Sequences of Three Alkaliphilic Bacillus Strains, Bacillus wakoensis JCM 9140T, Bacillus akibai JCM 9157T, and Bacillus hemicellulosilyticus JCM 9152T.</title>
        <authorList>
            <person name="Yuki M."/>
            <person name="Oshima K."/>
            <person name="Suda W."/>
            <person name="Oshida Y."/>
            <person name="Kitamura K."/>
            <person name="Iida T."/>
            <person name="Hattori M."/>
            <person name="Ohkuma M."/>
        </authorList>
    </citation>
    <scope>NUCLEOTIDE SEQUENCE [LARGE SCALE GENOMIC DNA]</scope>
    <source>
        <strain evidence="2">JCM 9140</strain>
    </source>
</reference>
<dbReference type="SUPFAM" id="SSF51735">
    <property type="entry name" value="NAD(P)-binding Rossmann-fold domains"/>
    <property type="match status" value="1"/>
</dbReference>
<name>W4Q882_9BACI</name>
<protein>
    <submittedName>
        <fullName evidence="2">UDP-glucose 4-epimerase</fullName>
    </submittedName>
</protein>
<comment type="caution">
    <text evidence="2">The sequence shown here is derived from an EMBL/GenBank/DDBJ whole genome shotgun (WGS) entry which is preliminary data.</text>
</comment>
<organism evidence="2 3">
    <name type="scientific">Halalkalibacter wakoensis JCM 9140</name>
    <dbReference type="NCBI Taxonomy" id="1236970"/>
    <lineage>
        <taxon>Bacteria</taxon>
        <taxon>Bacillati</taxon>
        <taxon>Bacillota</taxon>
        <taxon>Bacilli</taxon>
        <taxon>Bacillales</taxon>
        <taxon>Bacillaceae</taxon>
        <taxon>Halalkalibacter</taxon>
    </lineage>
</organism>
<accession>W4Q882</accession>
<dbReference type="Gene3D" id="3.40.50.720">
    <property type="entry name" value="NAD(P)-binding Rossmann-like Domain"/>
    <property type="match status" value="1"/>
</dbReference>
<dbReference type="AlphaFoldDB" id="W4Q882"/>
<dbReference type="PANTHER" id="PTHR43245">
    <property type="entry name" value="BIFUNCTIONAL POLYMYXIN RESISTANCE PROTEIN ARNA"/>
    <property type="match status" value="1"/>
</dbReference>
<dbReference type="Proteomes" id="UP000018890">
    <property type="component" value="Unassembled WGS sequence"/>
</dbReference>
<dbReference type="InterPro" id="IPR001509">
    <property type="entry name" value="Epimerase_deHydtase"/>
</dbReference>
<evidence type="ECO:0000313" key="3">
    <source>
        <dbReference type="Proteomes" id="UP000018890"/>
    </source>
</evidence>
<dbReference type="InterPro" id="IPR050177">
    <property type="entry name" value="Lipid_A_modif_metabolic_enz"/>
</dbReference>
<evidence type="ECO:0000313" key="2">
    <source>
        <dbReference type="EMBL" id="GAE28185.1"/>
    </source>
</evidence>
<gene>
    <name evidence="2" type="ORF">JCM9140_4392</name>
</gene>
<dbReference type="EMBL" id="BAUT01000087">
    <property type="protein sequence ID" value="GAE28185.1"/>
    <property type="molecule type" value="Genomic_DNA"/>
</dbReference>
<dbReference type="PANTHER" id="PTHR43245:SF58">
    <property type="entry name" value="BLL5923 PROTEIN"/>
    <property type="match status" value="1"/>
</dbReference>
<keyword evidence="3" id="KW-1185">Reference proteome</keyword>
<proteinExistence type="predicted"/>
<dbReference type="Pfam" id="PF01370">
    <property type="entry name" value="Epimerase"/>
    <property type="match status" value="1"/>
</dbReference>
<evidence type="ECO:0000259" key="1">
    <source>
        <dbReference type="Pfam" id="PF01370"/>
    </source>
</evidence>